<proteinExistence type="predicted"/>
<gene>
    <name evidence="2" type="ORF">BZL29_8236</name>
</gene>
<reference evidence="2 3" key="1">
    <citation type="submission" date="2017-02" db="EMBL/GenBank/DDBJ databases">
        <title>Complete genome sequences of Mycobacterium kansasii strains isolated from rhesus macaques.</title>
        <authorList>
            <person name="Panda A."/>
            <person name="Nagaraj S."/>
            <person name="Zhao X."/>
            <person name="Tettelin H."/>
            <person name="Detolla L.J."/>
        </authorList>
    </citation>
    <scope>NUCLEOTIDE SEQUENCE [LARGE SCALE GENOMIC DNA]</scope>
    <source>
        <strain evidence="2 3">11-3469</strain>
    </source>
</reference>
<name>A0A1V3WBR9_MYCKA</name>
<organism evidence="2 3">
    <name type="scientific">Mycobacterium kansasii</name>
    <dbReference type="NCBI Taxonomy" id="1768"/>
    <lineage>
        <taxon>Bacteria</taxon>
        <taxon>Bacillati</taxon>
        <taxon>Actinomycetota</taxon>
        <taxon>Actinomycetes</taxon>
        <taxon>Mycobacteriales</taxon>
        <taxon>Mycobacteriaceae</taxon>
        <taxon>Mycobacterium</taxon>
    </lineage>
</organism>
<accession>A0A1V3WBR9</accession>
<protein>
    <submittedName>
        <fullName evidence="2">Uncharacterized protein</fullName>
    </submittedName>
</protein>
<evidence type="ECO:0000313" key="2">
    <source>
        <dbReference type="EMBL" id="OOK64423.1"/>
    </source>
</evidence>
<dbReference type="Proteomes" id="UP000188532">
    <property type="component" value="Unassembled WGS sequence"/>
</dbReference>
<feature type="region of interest" description="Disordered" evidence="1">
    <location>
        <begin position="1"/>
        <end position="56"/>
    </location>
</feature>
<sequence>MDGAATAASIVAGTRRASTSRHVPQPMTRRNGFAVRSAGPLTPDRASPCRGRTRQR</sequence>
<evidence type="ECO:0000313" key="3">
    <source>
        <dbReference type="Proteomes" id="UP000188532"/>
    </source>
</evidence>
<dbReference type="EMBL" id="MVBN01000013">
    <property type="protein sequence ID" value="OOK64423.1"/>
    <property type="molecule type" value="Genomic_DNA"/>
</dbReference>
<dbReference type="AlphaFoldDB" id="A0A1V3WBR9"/>
<comment type="caution">
    <text evidence="2">The sequence shown here is derived from an EMBL/GenBank/DDBJ whole genome shotgun (WGS) entry which is preliminary data.</text>
</comment>
<evidence type="ECO:0000256" key="1">
    <source>
        <dbReference type="SAM" id="MobiDB-lite"/>
    </source>
</evidence>